<evidence type="ECO:0000256" key="5">
    <source>
        <dbReference type="ARBA" id="ARBA00022679"/>
    </source>
</evidence>
<name>A0A8X7BMV9_9ARAC</name>
<keyword evidence="7" id="KW-0735">Signal-anchor</keyword>
<dbReference type="InterPro" id="IPR038577">
    <property type="entry name" value="GT10-like_C_sf"/>
</dbReference>
<keyword evidence="9 12" id="KW-0333">Golgi apparatus</keyword>
<evidence type="ECO:0000256" key="11">
    <source>
        <dbReference type="ARBA" id="ARBA00023180"/>
    </source>
</evidence>
<evidence type="ECO:0000256" key="8">
    <source>
        <dbReference type="ARBA" id="ARBA00022989"/>
    </source>
</evidence>
<keyword evidence="10" id="KW-0472">Membrane</keyword>
<keyword evidence="8" id="KW-1133">Transmembrane helix</keyword>
<evidence type="ECO:0000256" key="9">
    <source>
        <dbReference type="ARBA" id="ARBA00023034"/>
    </source>
</evidence>
<dbReference type="OrthoDB" id="427096at2759"/>
<evidence type="ECO:0000256" key="1">
    <source>
        <dbReference type="ARBA" id="ARBA00004447"/>
    </source>
</evidence>
<keyword evidence="6 12" id="KW-0812">Transmembrane</keyword>
<dbReference type="Pfam" id="PF17039">
    <property type="entry name" value="Glyco_tran_10_N"/>
    <property type="match status" value="1"/>
</dbReference>
<keyword evidence="4 12" id="KW-0328">Glycosyltransferase</keyword>
<evidence type="ECO:0000256" key="10">
    <source>
        <dbReference type="ARBA" id="ARBA00023136"/>
    </source>
</evidence>
<dbReference type="PANTHER" id="PTHR48438:SF1">
    <property type="entry name" value="ALPHA-(1,3)-FUCOSYLTRANSFERASE C-RELATED"/>
    <property type="match status" value="1"/>
</dbReference>
<dbReference type="Pfam" id="PF00852">
    <property type="entry name" value="Glyco_transf_10"/>
    <property type="match status" value="1"/>
</dbReference>
<dbReference type="Gene3D" id="3.40.50.11660">
    <property type="entry name" value="Glycosyl transferase family 10, C-terminal domain"/>
    <property type="match status" value="1"/>
</dbReference>
<feature type="domain" description="Fucosyltransferase N-terminal" evidence="14">
    <location>
        <begin position="109"/>
        <end position="223"/>
    </location>
</feature>
<proteinExistence type="inferred from homology"/>
<gene>
    <name evidence="15" type="primary">FucTC</name>
    <name evidence="15" type="ORF">TNIN_13951</name>
</gene>
<evidence type="ECO:0000259" key="13">
    <source>
        <dbReference type="Pfam" id="PF00852"/>
    </source>
</evidence>
<dbReference type="EC" id="2.4.1.-" evidence="12"/>
<protein>
    <recommendedName>
        <fullName evidence="12">Fucosyltransferase</fullName>
        <ecNumber evidence="12">2.4.1.-</ecNumber>
    </recommendedName>
</protein>
<comment type="subcellular location">
    <subcellularLocation>
        <location evidence="1 12">Golgi apparatus</location>
        <location evidence="1 12">Golgi stack membrane</location>
        <topology evidence="1 12">Single-pass type II membrane protein</topology>
    </subcellularLocation>
</comment>
<comment type="pathway">
    <text evidence="2">Protein modification; protein glycosylation.</text>
</comment>
<dbReference type="InterPro" id="IPR055270">
    <property type="entry name" value="Glyco_tran_10_C"/>
</dbReference>
<dbReference type="SUPFAM" id="SSF53756">
    <property type="entry name" value="UDP-Glycosyltransferase/glycogen phosphorylase"/>
    <property type="match status" value="1"/>
</dbReference>
<keyword evidence="11" id="KW-0325">Glycoprotein</keyword>
<dbReference type="GO" id="GO:0008417">
    <property type="term" value="F:fucosyltransferase activity"/>
    <property type="evidence" value="ECO:0007669"/>
    <property type="project" value="InterPro"/>
</dbReference>
<keyword evidence="16" id="KW-1185">Reference proteome</keyword>
<evidence type="ECO:0000256" key="7">
    <source>
        <dbReference type="ARBA" id="ARBA00022968"/>
    </source>
</evidence>
<evidence type="ECO:0000313" key="16">
    <source>
        <dbReference type="Proteomes" id="UP000886998"/>
    </source>
</evidence>
<dbReference type="InterPro" id="IPR031481">
    <property type="entry name" value="Glyco_tran_10_N"/>
</dbReference>
<dbReference type="PANTHER" id="PTHR48438">
    <property type="entry name" value="ALPHA-(1,3)-FUCOSYLTRANSFERASE C-RELATED"/>
    <property type="match status" value="1"/>
</dbReference>
<evidence type="ECO:0000313" key="15">
    <source>
        <dbReference type="EMBL" id="GFY37981.1"/>
    </source>
</evidence>
<dbReference type="InterPro" id="IPR001503">
    <property type="entry name" value="Glyco_trans_10"/>
</dbReference>
<evidence type="ECO:0000256" key="2">
    <source>
        <dbReference type="ARBA" id="ARBA00004922"/>
    </source>
</evidence>
<evidence type="ECO:0000256" key="3">
    <source>
        <dbReference type="ARBA" id="ARBA00008919"/>
    </source>
</evidence>
<evidence type="ECO:0000256" key="6">
    <source>
        <dbReference type="ARBA" id="ARBA00022692"/>
    </source>
</evidence>
<comment type="similarity">
    <text evidence="3 12">Belongs to the glycosyltransferase 10 family.</text>
</comment>
<comment type="caution">
    <text evidence="15">The sequence shown here is derived from an EMBL/GenBank/DDBJ whole genome shotgun (WGS) entry which is preliminary data.</text>
</comment>
<dbReference type="FunFam" id="3.40.50.11660:FF:000006">
    <property type="entry name" value="Alpha-(1,3)-fucosyltransferase C"/>
    <property type="match status" value="1"/>
</dbReference>
<evidence type="ECO:0000256" key="12">
    <source>
        <dbReference type="RuleBase" id="RU003832"/>
    </source>
</evidence>
<sequence>MKRWFLRCFHLNISWKTLVTYCLLAISITALSAHFFNDFVQVPNKISKENQKPTWKRSLKRTFHRKSIFPEVREYTINPKLSKFTNENARVIGFPIRDYRSLALVNSDQKIIYLATAYFGEWNPEHFYSLHLGNETFLRYSCPVYNCRTTKDPAEIRKADALLFHVRDLEVYNIPRRYSPNQVWILYSMEPPWLEIRDMKRFDGVFNWTMSYRRKSDILMSYGFIGEKLKPAMKLSKLRKRLALMKTKLNRAVWFVSNCHTDSNREEYMNRLRRIYPVDVFGGCSMEACRPAETQKCYTQVSIRYKFYISFENAICRDYVTEKLFNPLNFDIVPVVLGGVNYSTLAPPHSVINAMEFDTPEELGHFLWKVSSDNSLYLSYFEWKNTYRSYLQPWMCDLCEKLHKNIPSKTKNNLDDWWNEGHSCLKWSNNSFKRVSQHPFPVYNSKLRGLFKARKSIQS</sequence>
<feature type="domain" description="Fucosyltransferase C-terminal" evidence="13">
    <location>
        <begin position="246"/>
        <end position="417"/>
    </location>
</feature>
<accession>A0A8X7BMV9</accession>
<evidence type="ECO:0000259" key="14">
    <source>
        <dbReference type="Pfam" id="PF17039"/>
    </source>
</evidence>
<dbReference type="AlphaFoldDB" id="A0A8X7BMV9"/>
<organism evidence="15 16">
    <name type="scientific">Trichonephila inaurata madagascariensis</name>
    <dbReference type="NCBI Taxonomy" id="2747483"/>
    <lineage>
        <taxon>Eukaryota</taxon>
        <taxon>Metazoa</taxon>
        <taxon>Ecdysozoa</taxon>
        <taxon>Arthropoda</taxon>
        <taxon>Chelicerata</taxon>
        <taxon>Arachnida</taxon>
        <taxon>Araneae</taxon>
        <taxon>Araneomorphae</taxon>
        <taxon>Entelegynae</taxon>
        <taxon>Araneoidea</taxon>
        <taxon>Nephilidae</taxon>
        <taxon>Trichonephila</taxon>
        <taxon>Trichonephila inaurata</taxon>
    </lineage>
</organism>
<dbReference type="EMBL" id="BMAV01000586">
    <property type="protein sequence ID" value="GFY37981.1"/>
    <property type="molecule type" value="Genomic_DNA"/>
</dbReference>
<reference evidence="15" key="1">
    <citation type="submission" date="2020-08" db="EMBL/GenBank/DDBJ databases">
        <title>Multicomponent nature underlies the extraordinary mechanical properties of spider dragline silk.</title>
        <authorList>
            <person name="Kono N."/>
            <person name="Nakamura H."/>
            <person name="Mori M."/>
            <person name="Yoshida Y."/>
            <person name="Ohtoshi R."/>
            <person name="Malay A.D."/>
            <person name="Moran D.A.P."/>
            <person name="Tomita M."/>
            <person name="Numata K."/>
            <person name="Arakawa K."/>
        </authorList>
    </citation>
    <scope>NUCLEOTIDE SEQUENCE</scope>
</reference>
<dbReference type="GO" id="GO:0032580">
    <property type="term" value="C:Golgi cisterna membrane"/>
    <property type="evidence" value="ECO:0007669"/>
    <property type="project" value="UniProtKB-SubCell"/>
</dbReference>
<keyword evidence="5 12" id="KW-0808">Transferase</keyword>
<dbReference type="Proteomes" id="UP000886998">
    <property type="component" value="Unassembled WGS sequence"/>
</dbReference>
<evidence type="ECO:0000256" key="4">
    <source>
        <dbReference type="ARBA" id="ARBA00022676"/>
    </source>
</evidence>